<proteinExistence type="predicted"/>
<dbReference type="EMBL" id="JBJHZY010000003">
    <property type="protein sequence ID" value="MFL0269307.1"/>
    <property type="molecule type" value="Genomic_DNA"/>
</dbReference>
<reference evidence="1 2" key="1">
    <citation type="submission" date="2024-11" db="EMBL/GenBank/DDBJ databases">
        <authorList>
            <person name="Heng Y.C."/>
            <person name="Lim A.C.H."/>
            <person name="Lee J.K.Y."/>
            <person name="Kittelmann S."/>
        </authorList>
    </citation>
    <scope>NUCLEOTIDE SEQUENCE [LARGE SCALE GENOMIC DNA]</scope>
    <source>
        <strain evidence="1 2">WILCCON 0202</strain>
    </source>
</reference>
<evidence type="ECO:0000313" key="1">
    <source>
        <dbReference type="EMBL" id="MFL0269307.1"/>
    </source>
</evidence>
<gene>
    <name evidence="1" type="ORF">ACJDUH_14555</name>
</gene>
<evidence type="ECO:0000313" key="2">
    <source>
        <dbReference type="Proteomes" id="UP001623661"/>
    </source>
</evidence>
<sequence length="154" mass="17794">MLSISILTLVGCSQQKLNQQTNSIGSKSTEIPITFNANSKKKIIVLKDIEKLFINQKINLVKKDVEQSDFNRLMQKYPTEYYLNGDKNQVLKIYVFNSQDERVKAKTEYNNKTAAMNMTYREIYEVKNIMVFLIAGDSKNECYQKVSTMVQGLK</sequence>
<dbReference type="RefSeq" id="WP_406765934.1">
    <property type="nucleotide sequence ID" value="NZ_JBJHZY010000003.1"/>
</dbReference>
<organism evidence="1 2">
    <name type="scientific">Candidatus Clostridium radicumherbarum</name>
    <dbReference type="NCBI Taxonomy" id="3381662"/>
    <lineage>
        <taxon>Bacteria</taxon>
        <taxon>Bacillati</taxon>
        <taxon>Bacillota</taxon>
        <taxon>Clostridia</taxon>
        <taxon>Eubacteriales</taxon>
        <taxon>Clostridiaceae</taxon>
        <taxon>Clostridium</taxon>
    </lineage>
</organism>
<name>A0ABW8TUL7_9CLOT</name>
<comment type="caution">
    <text evidence="1">The sequence shown here is derived from an EMBL/GenBank/DDBJ whole genome shotgun (WGS) entry which is preliminary data.</text>
</comment>
<protein>
    <recommendedName>
        <fullName evidence="3">Lipoprotein</fullName>
    </recommendedName>
</protein>
<dbReference type="Proteomes" id="UP001623661">
    <property type="component" value="Unassembled WGS sequence"/>
</dbReference>
<keyword evidence="2" id="KW-1185">Reference proteome</keyword>
<accession>A0ABW8TUL7</accession>
<evidence type="ECO:0008006" key="3">
    <source>
        <dbReference type="Google" id="ProtNLM"/>
    </source>
</evidence>